<gene>
    <name evidence="4" type="ORF">AB4875_06710</name>
</gene>
<keyword evidence="5" id="KW-1185">Reference proteome</keyword>
<dbReference type="Pfam" id="PF01613">
    <property type="entry name" value="Flavin_Reduct"/>
    <property type="match status" value="1"/>
</dbReference>
<dbReference type="PANTHER" id="PTHR30466:SF11">
    <property type="entry name" value="FLAVIN-DEPENDENT MONOOXYGENASE, REDUCTASE SUBUNIT HSAB"/>
    <property type="match status" value="1"/>
</dbReference>
<dbReference type="GO" id="GO:0016491">
    <property type="term" value="F:oxidoreductase activity"/>
    <property type="evidence" value="ECO:0007669"/>
    <property type="project" value="UniProtKB-KW"/>
</dbReference>
<dbReference type="PANTHER" id="PTHR30466">
    <property type="entry name" value="FLAVIN REDUCTASE"/>
    <property type="match status" value="1"/>
</dbReference>
<dbReference type="Gene3D" id="2.30.110.10">
    <property type="entry name" value="Electron Transport, Fmn-binding Protein, Chain A"/>
    <property type="match status" value="1"/>
</dbReference>
<feature type="domain" description="Flavin reductase like" evidence="3">
    <location>
        <begin position="12"/>
        <end position="157"/>
    </location>
</feature>
<organism evidence="4 5">
    <name type="scientific">Zhongshania arctica</name>
    <dbReference type="NCBI Taxonomy" id="3238302"/>
    <lineage>
        <taxon>Bacteria</taxon>
        <taxon>Pseudomonadati</taxon>
        <taxon>Pseudomonadota</taxon>
        <taxon>Gammaproteobacteria</taxon>
        <taxon>Cellvibrionales</taxon>
        <taxon>Spongiibacteraceae</taxon>
        <taxon>Zhongshania</taxon>
    </lineage>
</organism>
<dbReference type="EC" id="1.-.-.-" evidence="4"/>
<dbReference type="RefSeq" id="WP_368375281.1">
    <property type="nucleotide sequence ID" value="NZ_JBFRYB010000001.1"/>
</dbReference>
<accession>A0ABV3TW14</accession>
<reference evidence="4 5" key="1">
    <citation type="journal article" date="2011" name="Int. J. Syst. Evol. Microbiol.">
        <title>Zhongshania antarctica gen. nov., sp. nov. and Zhongshania guokunii sp. nov., gammaproteobacteria respectively isolated from coastal attached (fast) ice and surface seawater of the Antarctic.</title>
        <authorList>
            <person name="Li H.J."/>
            <person name="Zhang X.Y."/>
            <person name="Chen C.X."/>
            <person name="Zhang Y.J."/>
            <person name="Gao Z.M."/>
            <person name="Yu Y."/>
            <person name="Chen X.L."/>
            <person name="Chen B."/>
            <person name="Zhang Y.Z."/>
        </authorList>
    </citation>
    <scope>NUCLEOTIDE SEQUENCE [LARGE SCALE GENOMIC DNA]</scope>
    <source>
        <strain evidence="4 5">R06B22</strain>
    </source>
</reference>
<dbReference type="InterPro" id="IPR050268">
    <property type="entry name" value="NADH-dep_flavin_reductase"/>
</dbReference>
<dbReference type="SUPFAM" id="SSF50475">
    <property type="entry name" value="FMN-binding split barrel"/>
    <property type="match status" value="1"/>
</dbReference>
<sequence length="163" mass="17709">MTIDSRELRNALGLFTTGVTLMTTTSKNGDVIAMTANSFSSLSLQPPLVLWSIDLNSSIFEIFNSADRFAVNVLAIDQRDMADTFARSKNDQSELLKRFDIGDYGSPVLSGSRAVLECEVAAKYIVGDHQILIGKVLGYEVDSTVAPLVFASGKYHELGPQIS</sequence>
<dbReference type="InterPro" id="IPR012349">
    <property type="entry name" value="Split_barrel_FMN-bd"/>
</dbReference>
<proteinExistence type="inferred from homology"/>
<dbReference type="Proteomes" id="UP001557484">
    <property type="component" value="Unassembled WGS sequence"/>
</dbReference>
<dbReference type="EMBL" id="JBFRYB010000001">
    <property type="protein sequence ID" value="MEX1665173.1"/>
    <property type="molecule type" value="Genomic_DNA"/>
</dbReference>
<dbReference type="SMART" id="SM00903">
    <property type="entry name" value="Flavin_Reduct"/>
    <property type="match status" value="1"/>
</dbReference>
<evidence type="ECO:0000256" key="1">
    <source>
        <dbReference type="ARBA" id="ARBA00008898"/>
    </source>
</evidence>
<dbReference type="InterPro" id="IPR002563">
    <property type="entry name" value="Flavin_Rdtase-like_dom"/>
</dbReference>
<protein>
    <submittedName>
        <fullName evidence="4">Flavin reductase family protein</fullName>
        <ecNumber evidence="4">1.-.-.-</ecNumber>
    </submittedName>
</protein>
<evidence type="ECO:0000256" key="2">
    <source>
        <dbReference type="ARBA" id="ARBA00023002"/>
    </source>
</evidence>
<name>A0ABV3TW14_9GAMM</name>
<comment type="similarity">
    <text evidence="1">Belongs to the non-flavoprotein flavin reductase family.</text>
</comment>
<keyword evidence="2 4" id="KW-0560">Oxidoreductase</keyword>
<evidence type="ECO:0000313" key="4">
    <source>
        <dbReference type="EMBL" id="MEX1665173.1"/>
    </source>
</evidence>
<comment type="caution">
    <text evidence="4">The sequence shown here is derived from an EMBL/GenBank/DDBJ whole genome shotgun (WGS) entry which is preliminary data.</text>
</comment>
<evidence type="ECO:0000259" key="3">
    <source>
        <dbReference type="SMART" id="SM00903"/>
    </source>
</evidence>
<evidence type="ECO:0000313" key="5">
    <source>
        <dbReference type="Proteomes" id="UP001557484"/>
    </source>
</evidence>